<dbReference type="EMBL" id="JAQIIO010000004">
    <property type="protein sequence ID" value="MDA5094311.1"/>
    <property type="molecule type" value="Genomic_DNA"/>
</dbReference>
<keyword evidence="3" id="KW-1185">Reference proteome</keyword>
<name>A0ABT4W1G9_9RHOB</name>
<evidence type="ECO:0000256" key="1">
    <source>
        <dbReference type="SAM" id="MobiDB-lite"/>
    </source>
</evidence>
<evidence type="ECO:0000313" key="3">
    <source>
        <dbReference type="Proteomes" id="UP001528040"/>
    </source>
</evidence>
<organism evidence="2 3">
    <name type="scientific">Aliiroseovarius salicola</name>
    <dbReference type="NCBI Taxonomy" id="3009082"/>
    <lineage>
        <taxon>Bacteria</taxon>
        <taxon>Pseudomonadati</taxon>
        <taxon>Pseudomonadota</taxon>
        <taxon>Alphaproteobacteria</taxon>
        <taxon>Rhodobacterales</taxon>
        <taxon>Paracoccaceae</taxon>
        <taxon>Aliiroseovarius</taxon>
    </lineage>
</organism>
<sequence length="72" mass="8059">MNMDRIISMVIRRVIGKVINRGVDAGIDYAAKRSGRSDAQGEMSPEDRKRAQQAKGMVRKARKGARAGRRLF</sequence>
<comment type="caution">
    <text evidence="2">The sequence shown here is derived from an EMBL/GenBank/DDBJ whole genome shotgun (WGS) entry which is preliminary data.</text>
</comment>
<proteinExistence type="predicted"/>
<protein>
    <recommendedName>
        <fullName evidence="4">CsbD family protein</fullName>
    </recommendedName>
</protein>
<dbReference type="Proteomes" id="UP001528040">
    <property type="component" value="Unassembled WGS sequence"/>
</dbReference>
<evidence type="ECO:0000313" key="2">
    <source>
        <dbReference type="EMBL" id="MDA5094311.1"/>
    </source>
</evidence>
<evidence type="ECO:0008006" key="4">
    <source>
        <dbReference type="Google" id="ProtNLM"/>
    </source>
</evidence>
<reference evidence="2 3" key="1">
    <citation type="submission" date="2023-01" db="EMBL/GenBank/DDBJ databases">
        <authorList>
            <person name="Yoon J.-W."/>
        </authorList>
    </citation>
    <scope>NUCLEOTIDE SEQUENCE [LARGE SCALE GENOMIC DNA]</scope>
    <source>
        <strain evidence="2 3">KMU-50</strain>
    </source>
</reference>
<feature type="region of interest" description="Disordered" evidence="1">
    <location>
        <begin position="31"/>
        <end position="72"/>
    </location>
</feature>
<feature type="compositionally biased region" description="Basic residues" evidence="1">
    <location>
        <begin position="57"/>
        <end position="72"/>
    </location>
</feature>
<dbReference type="RefSeq" id="WP_271054015.1">
    <property type="nucleotide sequence ID" value="NZ_JAQIIO010000004.1"/>
</dbReference>
<accession>A0ABT4W1G9</accession>
<gene>
    <name evidence="2" type="ORF">O2N63_09435</name>
</gene>